<evidence type="ECO:0000256" key="3">
    <source>
        <dbReference type="ARBA" id="ARBA00017876"/>
    </source>
</evidence>
<dbReference type="PANTHER" id="PTHR34182:SF1">
    <property type="entry name" value="PROTEIN-EXPORT MEMBRANE PROTEIN SECG"/>
    <property type="match status" value="1"/>
</dbReference>
<feature type="region of interest" description="Disordered" evidence="13">
    <location>
        <begin position="89"/>
        <end position="125"/>
    </location>
</feature>
<keyword evidence="5 12" id="KW-1003">Cell membrane</keyword>
<keyword evidence="9 12" id="KW-0811">Translocation</keyword>
<sequence length="125" mass="13424">MQIFLMVVHLIVVVGLVCVILIQSSDSSAFGSSSNFTSVRSTAHSLGRFTAILAFFFFATSIALGMISRYTSTRYKDNMHRSLVDSIKDQGNDNFGDGSSPKLDSVSAKSSSSVVAGKRSSSRTK</sequence>
<evidence type="ECO:0000256" key="6">
    <source>
        <dbReference type="ARBA" id="ARBA00022692"/>
    </source>
</evidence>
<dbReference type="PANTHER" id="PTHR34182">
    <property type="entry name" value="PROTEIN-EXPORT MEMBRANE PROTEIN SECG"/>
    <property type="match status" value="1"/>
</dbReference>
<dbReference type="EMBL" id="CP004005">
    <property type="protein sequence ID" value="AGH16438.1"/>
    <property type="molecule type" value="Genomic_DNA"/>
</dbReference>
<comment type="caution">
    <text evidence="12">Lacks conserved residue(s) required for the propagation of feature annotation.</text>
</comment>
<evidence type="ECO:0000256" key="9">
    <source>
        <dbReference type="ARBA" id="ARBA00023010"/>
    </source>
</evidence>
<evidence type="ECO:0000313" key="15">
    <source>
        <dbReference type="Proteomes" id="UP000011820"/>
    </source>
</evidence>
<keyword evidence="8 12" id="KW-1133">Transmembrane helix</keyword>
<comment type="subcellular location">
    <subcellularLocation>
        <location evidence="1 12">Cell membrane</location>
        <topology evidence="1 12">Multi-pass membrane protein</topology>
    </subcellularLocation>
</comment>
<keyword evidence="7 12" id="KW-0653">Protein transport</keyword>
<dbReference type="InterPro" id="IPR004692">
    <property type="entry name" value="SecG"/>
</dbReference>
<feature type="compositionally biased region" description="Low complexity" evidence="13">
    <location>
        <begin position="99"/>
        <end position="119"/>
    </location>
</feature>
<keyword evidence="15" id="KW-1185">Reference proteome</keyword>
<evidence type="ECO:0000256" key="4">
    <source>
        <dbReference type="ARBA" id="ARBA00022448"/>
    </source>
</evidence>
<gene>
    <name evidence="14" type="ORF">WSI_00315</name>
</gene>
<evidence type="ECO:0000256" key="8">
    <source>
        <dbReference type="ARBA" id="ARBA00022989"/>
    </source>
</evidence>
<dbReference type="Proteomes" id="UP000011820">
    <property type="component" value="Chromosome"/>
</dbReference>
<dbReference type="GeneID" id="93076441"/>
<keyword evidence="4 12" id="KW-0813">Transport</keyword>
<name>A0ABM5NED7_LIBAS</name>
<dbReference type="NCBIfam" id="TIGR00810">
    <property type="entry name" value="secG"/>
    <property type="match status" value="1"/>
</dbReference>
<dbReference type="RefSeq" id="WP_012778416.1">
    <property type="nucleotide sequence ID" value="NC_020549.1"/>
</dbReference>
<comment type="function">
    <text evidence="11 12">Involved in protein export. Participates in an early event of protein translocation.</text>
</comment>
<evidence type="ECO:0000256" key="12">
    <source>
        <dbReference type="RuleBase" id="RU365087"/>
    </source>
</evidence>
<evidence type="ECO:0000256" key="5">
    <source>
        <dbReference type="ARBA" id="ARBA00022475"/>
    </source>
</evidence>
<evidence type="ECO:0000256" key="1">
    <source>
        <dbReference type="ARBA" id="ARBA00004651"/>
    </source>
</evidence>
<proteinExistence type="inferred from homology"/>
<evidence type="ECO:0000256" key="13">
    <source>
        <dbReference type="SAM" id="MobiDB-lite"/>
    </source>
</evidence>
<protein>
    <recommendedName>
        <fullName evidence="3 12">Protein-export membrane protein SecG</fullName>
    </recommendedName>
</protein>
<evidence type="ECO:0000256" key="7">
    <source>
        <dbReference type="ARBA" id="ARBA00022927"/>
    </source>
</evidence>
<evidence type="ECO:0000256" key="2">
    <source>
        <dbReference type="ARBA" id="ARBA00008445"/>
    </source>
</evidence>
<evidence type="ECO:0000256" key="11">
    <source>
        <dbReference type="ARBA" id="ARBA00025182"/>
    </source>
</evidence>
<organism evidence="14 15">
    <name type="scientific">Candidatus Liberibacter asiaticus str. gxpsy</name>
    <dbReference type="NCBI Taxonomy" id="1174529"/>
    <lineage>
        <taxon>Bacteria</taxon>
        <taxon>Pseudomonadati</taxon>
        <taxon>Pseudomonadota</taxon>
        <taxon>Alphaproteobacteria</taxon>
        <taxon>Hyphomicrobiales</taxon>
        <taxon>Rhizobiaceae</taxon>
        <taxon>Liberibacter</taxon>
    </lineage>
</organism>
<reference evidence="14 15" key="1">
    <citation type="journal article" date="2013" name="Genome Announc.">
        <title>Complete Genome Sequence of a Chinese Strain of 'Candidatus Liberibacter asiaticus'.</title>
        <authorList>
            <person name="Lin H."/>
            <person name="Han C.S."/>
            <person name="Liu B."/>
            <person name="Lou B."/>
            <person name="Bai X."/>
            <person name="Deng C."/>
            <person name="Civerolo E.L."/>
            <person name="Gupta G."/>
        </authorList>
    </citation>
    <scope>NUCLEOTIDE SEQUENCE [LARGE SCALE GENOMIC DNA]</scope>
    <source>
        <strain evidence="15">gxpsy</strain>
    </source>
</reference>
<keyword evidence="6 12" id="KW-0812">Transmembrane</keyword>
<comment type="similarity">
    <text evidence="2 12">Belongs to the SecG family.</text>
</comment>
<evidence type="ECO:0000313" key="14">
    <source>
        <dbReference type="EMBL" id="AGH16438.1"/>
    </source>
</evidence>
<feature type="transmembrane region" description="Helical" evidence="12">
    <location>
        <begin position="45"/>
        <end position="67"/>
    </location>
</feature>
<keyword evidence="10 12" id="KW-0472">Membrane</keyword>
<accession>A0ABM5NED7</accession>
<evidence type="ECO:0000256" key="10">
    <source>
        <dbReference type="ARBA" id="ARBA00023136"/>
    </source>
</evidence>
<dbReference type="Pfam" id="PF03840">
    <property type="entry name" value="SecG"/>
    <property type="match status" value="1"/>
</dbReference>